<protein>
    <submittedName>
        <fullName evidence="1">Ankyrin repeat-containing protein</fullName>
    </submittedName>
</protein>
<organism evidence="1 2">
    <name type="scientific">Melia azedarach</name>
    <name type="common">Chinaberry tree</name>
    <dbReference type="NCBI Taxonomy" id="155640"/>
    <lineage>
        <taxon>Eukaryota</taxon>
        <taxon>Viridiplantae</taxon>
        <taxon>Streptophyta</taxon>
        <taxon>Embryophyta</taxon>
        <taxon>Tracheophyta</taxon>
        <taxon>Spermatophyta</taxon>
        <taxon>Magnoliopsida</taxon>
        <taxon>eudicotyledons</taxon>
        <taxon>Gunneridae</taxon>
        <taxon>Pentapetalae</taxon>
        <taxon>rosids</taxon>
        <taxon>malvids</taxon>
        <taxon>Sapindales</taxon>
        <taxon>Meliaceae</taxon>
        <taxon>Melia</taxon>
    </lineage>
</organism>
<proteinExistence type="predicted"/>
<gene>
    <name evidence="1" type="ORF">OWV82_006411</name>
</gene>
<accession>A0ACC1YGP5</accession>
<comment type="caution">
    <text evidence="1">The sequence shown here is derived from an EMBL/GenBank/DDBJ whole genome shotgun (WGS) entry which is preliminary data.</text>
</comment>
<evidence type="ECO:0000313" key="2">
    <source>
        <dbReference type="Proteomes" id="UP001164539"/>
    </source>
</evidence>
<evidence type="ECO:0000313" key="1">
    <source>
        <dbReference type="EMBL" id="KAJ4722991.1"/>
    </source>
</evidence>
<keyword evidence="2" id="KW-1185">Reference proteome</keyword>
<dbReference type="Proteomes" id="UP001164539">
    <property type="component" value="Chromosome 3"/>
</dbReference>
<sequence length="768" mass="86118">MEVKNLFRFAMIGQWDNVVEVYKNNPMAQEAKITKSEDTALHIAVASGKTDIVSKLVEAMGENAPNILKIENERGNTALHLAAALGNVEMCTFMASKDPTLVAARNKESETPLFSAALHGKKTAFLCLHSFNQQNDGSLCRKSNGDTILHSAISGEYYSLAFQIIHCYPDLVDSLNENGLSPLHILASKSNAFKSSSCLGIFDLILYNCIYVDELGEEEYVPKNSRTKSCLKYPENYRTCIKLFKLIRNSIHVLSGIFVKPQGKLDEENPHQKIVSHGTNLPMKEDKEVRLVPPNCNTIVMLSKLIMKALLIMLGMGIWRISAIREKKVRHKWANLVMNELVQHASIYKYEDNGQNPASSRPDKDGKTFVVPGIQPVPEYTNLAPLGNSLTGNQDKDDNGEHQSGTEKMDKPILLEVKVAVAEMDRYFDLYPSVLEELNTSQKNFILLTSKKKKKIQQSRQKETPLLIAARTGVTEMVEKILDTFPMAIQDEDYDKKNIVLLAVENRQTHVYELLLKRKTGMESAFRQLDNQGNSALHLAAKFEDFRPSSLIPGAALQMQWETKWYKFVKESMPPDFFDRYNNQGKTSKEIFTETHKHLVKEGSKWLAKTSEACSLVAALIATVAFATSATVPGGLNQDTGDPIFEREPAFQVFAMSSLVALCFSVTALIICLAILTSRYQEKDFAMDLPRKLLIGLTSLFISVVSILISFCSGHYLVVRDELRSAAYPIYAATCLPTTLFALAQIPLYFDLTMAIFRKVPKRSYKVF</sequence>
<name>A0ACC1YGP5_MELAZ</name>
<reference evidence="1 2" key="1">
    <citation type="journal article" date="2023" name="Science">
        <title>Complex scaffold remodeling in plant triterpene biosynthesis.</title>
        <authorList>
            <person name="De La Pena R."/>
            <person name="Hodgson H."/>
            <person name="Liu J.C."/>
            <person name="Stephenson M.J."/>
            <person name="Martin A.C."/>
            <person name="Owen C."/>
            <person name="Harkess A."/>
            <person name="Leebens-Mack J."/>
            <person name="Jimenez L.E."/>
            <person name="Osbourn A."/>
            <person name="Sattely E.S."/>
        </authorList>
    </citation>
    <scope>NUCLEOTIDE SEQUENCE [LARGE SCALE GENOMIC DNA]</scope>
    <source>
        <strain evidence="2">cv. JPN11</strain>
        <tissue evidence="1">Leaf</tissue>
    </source>
</reference>
<dbReference type="EMBL" id="CM051396">
    <property type="protein sequence ID" value="KAJ4722991.1"/>
    <property type="molecule type" value="Genomic_DNA"/>
</dbReference>